<proteinExistence type="inferred from homology"/>
<dbReference type="OrthoDB" id="27187at2759"/>
<feature type="region of interest" description="Disordered" evidence="9">
    <location>
        <begin position="956"/>
        <end position="1103"/>
    </location>
</feature>
<dbReference type="GO" id="GO:0051301">
    <property type="term" value="P:cell division"/>
    <property type="evidence" value="ECO:0007669"/>
    <property type="project" value="UniProtKB-KW"/>
</dbReference>
<dbReference type="InterPro" id="IPR016024">
    <property type="entry name" value="ARM-type_fold"/>
</dbReference>
<comment type="caution">
    <text evidence="11">The sequence shown here is derived from an EMBL/GenBank/DDBJ whole genome shotgun (WGS) entry which is preliminary data.</text>
</comment>
<dbReference type="SUPFAM" id="SSF48371">
    <property type="entry name" value="ARM repeat"/>
    <property type="match status" value="2"/>
</dbReference>
<dbReference type="AlphaFoldDB" id="A0A210R2D6"/>
<keyword evidence="12" id="KW-1185">Reference proteome</keyword>
<sequence length="1103" mass="122913">MPSQKQMSMKEIFNQCQNSMQGHGQLIKSLQKVFKQTEFAAFWSEFNLLMKYSMIVFTREPAIERTIDFITKFITSIEPEEAPHASADSTLDNVAGNNLLMEVFTFLLQVHSAKDKAVRFRCCQIINKMLSNLGENAQIDDDLYDKIYESMLERLRDKMPVVRFHAVMALARLQDPHDDNCPVIKAYLFLINADTSPDVRRAVLSCIAPSTKTLPAILSRTRDVNDTVRKMAYMVMGEKVHIKALSIAHRIQLLQDGLTDTADSVKDACAAKLLQAWLRMLEGNALELLTSLDVETSSETCELALYALFKPSPLQDLVEKFDLLDENILIPFEKLTCESAMYWQTLCKHIHSKGTEGEEELDKVLPNCLKLCEYITSFVDSLKTVEDLEDQVEKEFILKQLLLLVELMELADNASRKAVEKLFHDMLMTDHIGHHLVKYVVPRLCGLHSSSDGAINYFAETISEIREPITVVEKGLDDDARRQNDIKIAGVRVKLNQAKEELEEHVRSQDFAKAAEFKALISELDAEKSLLLTAAESKQEEVRTEKTDVATILKCQTIVAEMLEKLTLKSISPSLQMLIESLLLPGIQSEDSRLRTVAQRALGLCCLINQDLVLQHLPLFMQASKIDEEEVRATALSVMFDVLHMHGMDVIQKSASDADNSSEAMDTSSGAPSSPGTTEEQTKDQDSQNHASNLVAFLSGFLDCDSSKLRTVAAEGLAKLLVSGRVVSPKILSHLILLWYNPLTEDDTHLRHCLGTFFPVYAFAGRSNQEKVEEAFMPTLKILLNAPMSSPLAEVSVENVAELFIQLTSTKLLLHNQNQTVDENPSHANVSLAICNEILSNPDSFSLKLWVKILNQLELGKEDIISNKETFVLLQRITEVIKDKQCLKSVERFQEYLRKLLPEEFLADIENQAQQTMETEEAEKTDVIADITAAASNQTVLNESILSMADTSSFFQEPKPIRRTTARSDASLSKTPTGPPSKKKTAKSTGRKSKAQQAILAAADDSDLENHVFASPTPTRASTRTATKGVSDAENKKVSSPAPVRTSTRSGKAKANGKDPMRKNLSEVITASVSSEDAGPGTRTRRRSQRTLRSVQSGDQDGE</sequence>
<feature type="coiled-coil region" evidence="8">
    <location>
        <begin position="488"/>
        <end position="515"/>
    </location>
</feature>
<evidence type="ECO:0000256" key="4">
    <source>
        <dbReference type="ARBA" id="ARBA00022618"/>
    </source>
</evidence>
<protein>
    <submittedName>
        <fullName evidence="11">Condensin complex subunit 3</fullName>
    </submittedName>
</protein>
<dbReference type="PANTHER" id="PTHR14418">
    <property type="entry name" value="CONDENSIN COMPLEX SUBUNIT 3-RELATED"/>
    <property type="match status" value="1"/>
</dbReference>
<evidence type="ECO:0000256" key="3">
    <source>
        <dbReference type="ARBA" id="ARBA00022454"/>
    </source>
</evidence>
<name>A0A210R2D6_MIZYE</name>
<dbReference type="Proteomes" id="UP000242188">
    <property type="component" value="Unassembled WGS sequence"/>
</dbReference>
<accession>A0A210R2D6</accession>
<feature type="domain" description="Nuclear condensin complex subunit 3 C-terminal" evidence="10">
    <location>
        <begin position="554"/>
        <end position="859"/>
    </location>
</feature>
<feature type="compositionally biased region" description="Basic and acidic residues" evidence="9">
    <location>
        <begin position="1056"/>
        <end position="1065"/>
    </location>
</feature>
<dbReference type="InterPro" id="IPR027165">
    <property type="entry name" value="CND3"/>
</dbReference>
<dbReference type="GO" id="GO:0000796">
    <property type="term" value="C:condensin complex"/>
    <property type="evidence" value="ECO:0007669"/>
    <property type="project" value="InterPro"/>
</dbReference>
<evidence type="ECO:0000259" key="10">
    <source>
        <dbReference type="Pfam" id="PF12719"/>
    </source>
</evidence>
<organism evidence="11 12">
    <name type="scientific">Mizuhopecten yessoensis</name>
    <name type="common">Japanese scallop</name>
    <name type="synonym">Patinopecten yessoensis</name>
    <dbReference type="NCBI Taxonomy" id="6573"/>
    <lineage>
        <taxon>Eukaryota</taxon>
        <taxon>Metazoa</taxon>
        <taxon>Spiralia</taxon>
        <taxon>Lophotrochozoa</taxon>
        <taxon>Mollusca</taxon>
        <taxon>Bivalvia</taxon>
        <taxon>Autobranchia</taxon>
        <taxon>Pteriomorphia</taxon>
        <taxon>Pectinida</taxon>
        <taxon>Pectinoidea</taxon>
        <taxon>Pectinidae</taxon>
        <taxon>Mizuhopecten</taxon>
    </lineage>
</organism>
<keyword evidence="5" id="KW-0498">Mitosis</keyword>
<evidence type="ECO:0000256" key="1">
    <source>
        <dbReference type="ARBA" id="ARBA00004286"/>
    </source>
</evidence>
<keyword evidence="3" id="KW-0158">Chromosome</keyword>
<evidence type="ECO:0000256" key="8">
    <source>
        <dbReference type="SAM" id="Coils"/>
    </source>
</evidence>
<keyword evidence="6" id="KW-0226">DNA condensation</keyword>
<comment type="subcellular location">
    <subcellularLocation>
        <location evidence="1">Chromosome</location>
    </subcellularLocation>
</comment>
<evidence type="ECO:0000256" key="6">
    <source>
        <dbReference type="ARBA" id="ARBA00023067"/>
    </source>
</evidence>
<dbReference type="InterPro" id="IPR011989">
    <property type="entry name" value="ARM-like"/>
</dbReference>
<evidence type="ECO:0000256" key="9">
    <source>
        <dbReference type="SAM" id="MobiDB-lite"/>
    </source>
</evidence>
<dbReference type="InterPro" id="IPR025977">
    <property type="entry name" value="Cnd3_C"/>
</dbReference>
<dbReference type="GO" id="GO:0007076">
    <property type="term" value="P:mitotic chromosome condensation"/>
    <property type="evidence" value="ECO:0007669"/>
    <property type="project" value="InterPro"/>
</dbReference>
<feature type="region of interest" description="Disordered" evidence="9">
    <location>
        <begin position="655"/>
        <end position="688"/>
    </location>
</feature>
<dbReference type="PANTHER" id="PTHR14418:SF5">
    <property type="entry name" value="CONDENSIN COMPLEX SUBUNIT 3"/>
    <property type="match status" value="1"/>
</dbReference>
<feature type="compositionally biased region" description="Polar residues" evidence="9">
    <location>
        <begin position="655"/>
        <end position="666"/>
    </location>
</feature>
<evidence type="ECO:0000256" key="5">
    <source>
        <dbReference type="ARBA" id="ARBA00022776"/>
    </source>
</evidence>
<feature type="compositionally biased region" description="Low complexity" evidence="9">
    <location>
        <begin position="667"/>
        <end position="678"/>
    </location>
</feature>
<evidence type="ECO:0000313" key="11">
    <source>
        <dbReference type="EMBL" id="OWF55102.1"/>
    </source>
</evidence>
<dbReference type="STRING" id="6573.A0A210R2D6"/>
<evidence type="ECO:0000256" key="2">
    <source>
        <dbReference type="ARBA" id="ARBA00006533"/>
    </source>
</evidence>
<dbReference type="GO" id="GO:0005737">
    <property type="term" value="C:cytoplasm"/>
    <property type="evidence" value="ECO:0007669"/>
    <property type="project" value="TreeGrafter"/>
</dbReference>
<feature type="compositionally biased region" description="Basic residues" evidence="9">
    <location>
        <begin position="981"/>
        <end position="994"/>
    </location>
</feature>
<keyword evidence="4" id="KW-0132">Cell division</keyword>
<comment type="similarity">
    <text evidence="2">Belongs to the CND3 (condensin subunit 3) family.</text>
</comment>
<reference evidence="11 12" key="1">
    <citation type="journal article" date="2017" name="Nat. Ecol. Evol.">
        <title>Scallop genome provides insights into evolution of bilaterian karyotype and development.</title>
        <authorList>
            <person name="Wang S."/>
            <person name="Zhang J."/>
            <person name="Jiao W."/>
            <person name="Li J."/>
            <person name="Xun X."/>
            <person name="Sun Y."/>
            <person name="Guo X."/>
            <person name="Huan P."/>
            <person name="Dong B."/>
            <person name="Zhang L."/>
            <person name="Hu X."/>
            <person name="Sun X."/>
            <person name="Wang J."/>
            <person name="Zhao C."/>
            <person name="Wang Y."/>
            <person name="Wang D."/>
            <person name="Huang X."/>
            <person name="Wang R."/>
            <person name="Lv J."/>
            <person name="Li Y."/>
            <person name="Zhang Z."/>
            <person name="Liu B."/>
            <person name="Lu W."/>
            <person name="Hui Y."/>
            <person name="Liang J."/>
            <person name="Zhou Z."/>
            <person name="Hou R."/>
            <person name="Li X."/>
            <person name="Liu Y."/>
            <person name="Li H."/>
            <person name="Ning X."/>
            <person name="Lin Y."/>
            <person name="Zhao L."/>
            <person name="Xing Q."/>
            <person name="Dou J."/>
            <person name="Li Y."/>
            <person name="Mao J."/>
            <person name="Guo H."/>
            <person name="Dou H."/>
            <person name="Li T."/>
            <person name="Mu C."/>
            <person name="Jiang W."/>
            <person name="Fu Q."/>
            <person name="Fu X."/>
            <person name="Miao Y."/>
            <person name="Liu J."/>
            <person name="Yu Q."/>
            <person name="Li R."/>
            <person name="Liao H."/>
            <person name="Li X."/>
            <person name="Kong Y."/>
            <person name="Jiang Z."/>
            <person name="Chourrout D."/>
            <person name="Li R."/>
            <person name="Bao Z."/>
        </authorList>
    </citation>
    <scope>NUCLEOTIDE SEQUENCE [LARGE SCALE GENOMIC DNA]</scope>
    <source>
        <strain evidence="11 12">PY_sf001</strain>
    </source>
</reference>
<gene>
    <name evidence="11" type="ORF">KP79_PYT17085</name>
</gene>
<keyword evidence="8" id="KW-0175">Coiled coil</keyword>
<dbReference type="EMBL" id="NEDP02000770">
    <property type="protein sequence ID" value="OWF55102.1"/>
    <property type="molecule type" value="Genomic_DNA"/>
</dbReference>
<evidence type="ECO:0000256" key="7">
    <source>
        <dbReference type="ARBA" id="ARBA00023306"/>
    </source>
</evidence>
<evidence type="ECO:0000313" key="12">
    <source>
        <dbReference type="Proteomes" id="UP000242188"/>
    </source>
</evidence>
<dbReference type="GO" id="GO:0000793">
    <property type="term" value="C:condensed chromosome"/>
    <property type="evidence" value="ECO:0007669"/>
    <property type="project" value="TreeGrafter"/>
</dbReference>
<feature type="compositionally biased region" description="Low complexity" evidence="9">
    <location>
        <begin position="1014"/>
        <end position="1027"/>
    </location>
</feature>
<keyword evidence="7" id="KW-0131">Cell cycle</keyword>
<dbReference type="Pfam" id="PF12719">
    <property type="entry name" value="Cnd3"/>
    <property type="match status" value="1"/>
</dbReference>
<dbReference type="Gene3D" id="1.25.10.10">
    <property type="entry name" value="Leucine-rich Repeat Variant"/>
    <property type="match status" value="1"/>
</dbReference>